<keyword evidence="2" id="KW-1185">Reference proteome</keyword>
<dbReference type="RefSeq" id="WP_133284145.1">
    <property type="nucleotide sequence ID" value="NZ_SMSI01000001.1"/>
</dbReference>
<name>A0A4R5PQA5_9HYPH</name>
<gene>
    <name evidence="1" type="ORF">E2A64_09715</name>
</gene>
<organism evidence="1 2">
    <name type="scientific">Pseudohoeflea suaedae</name>
    <dbReference type="NCBI Taxonomy" id="877384"/>
    <lineage>
        <taxon>Bacteria</taxon>
        <taxon>Pseudomonadati</taxon>
        <taxon>Pseudomonadota</taxon>
        <taxon>Alphaproteobacteria</taxon>
        <taxon>Hyphomicrobiales</taxon>
        <taxon>Rhizobiaceae</taxon>
        <taxon>Pseudohoeflea</taxon>
    </lineage>
</organism>
<dbReference type="EMBL" id="SMSI01000001">
    <property type="protein sequence ID" value="TDH39314.1"/>
    <property type="molecule type" value="Genomic_DNA"/>
</dbReference>
<evidence type="ECO:0000313" key="1">
    <source>
        <dbReference type="EMBL" id="TDH39314.1"/>
    </source>
</evidence>
<comment type="caution">
    <text evidence="1">The sequence shown here is derived from an EMBL/GenBank/DDBJ whole genome shotgun (WGS) entry which is preliminary data.</text>
</comment>
<dbReference type="AlphaFoldDB" id="A0A4R5PQA5"/>
<reference evidence="1 2" key="1">
    <citation type="journal article" date="2013" name="Int. J. Syst. Evol. Microbiol.">
        <title>Hoeflea suaedae sp. nov., an endophytic bacterium isolated from the root of the halophyte Suaeda maritima.</title>
        <authorList>
            <person name="Chung E.J."/>
            <person name="Park J.A."/>
            <person name="Pramanik P."/>
            <person name="Bibi F."/>
            <person name="Jeon C.O."/>
            <person name="Chung Y.R."/>
        </authorList>
    </citation>
    <scope>NUCLEOTIDE SEQUENCE [LARGE SCALE GENOMIC DNA]</scope>
    <source>
        <strain evidence="1 2">YC6898</strain>
    </source>
</reference>
<sequence length="227" mass="25981">MRVLKAVLAALLLFAMVSLMRPAIALWDGYLHSDAGSINAAFAERYYLRGRPIVERWEAMNVFERGYYFSAFQSFPDLSNCMASSSDDGAIGAFNWKAPKTSAQLEVCLFHVSQKLNSPESMASWLENEGVKTYKFPHQWQNANFSGRHYLIDGYLRYDSCLALVGRFSAISDWAFFCVTPISWGLRNLSLRVSDFNTEIKYDYIQNEYHKDVLRIQISVRYGGDVK</sequence>
<accession>A0A4R5PQA5</accession>
<proteinExistence type="predicted"/>
<evidence type="ECO:0000313" key="2">
    <source>
        <dbReference type="Proteomes" id="UP000295131"/>
    </source>
</evidence>
<dbReference type="Proteomes" id="UP000295131">
    <property type="component" value="Unassembled WGS sequence"/>
</dbReference>
<protein>
    <submittedName>
        <fullName evidence="1">Uncharacterized protein</fullName>
    </submittedName>
</protein>